<protein>
    <submittedName>
        <fullName evidence="1">Uncharacterized protein</fullName>
    </submittedName>
</protein>
<accession>A0ABT2ZCP9</accession>
<comment type="caution">
    <text evidence="1">The sequence shown here is derived from an EMBL/GenBank/DDBJ whole genome shotgun (WGS) entry which is preliminary data.</text>
</comment>
<dbReference type="RefSeq" id="WP_263734530.1">
    <property type="nucleotide sequence ID" value="NZ_JAOWKY010000002.1"/>
</dbReference>
<dbReference type="EMBL" id="JAOWKY010000002">
    <property type="protein sequence ID" value="MCV2868866.1"/>
    <property type="molecule type" value="Genomic_DNA"/>
</dbReference>
<dbReference type="Proteomes" id="UP001652542">
    <property type="component" value="Unassembled WGS sequence"/>
</dbReference>
<name>A0ABT2ZCP9_9RHOB</name>
<evidence type="ECO:0000313" key="1">
    <source>
        <dbReference type="EMBL" id="MCV2868866.1"/>
    </source>
</evidence>
<evidence type="ECO:0000313" key="2">
    <source>
        <dbReference type="Proteomes" id="UP001652542"/>
    </source>
</evidence>
<reference evidence="1 2" key="1">
    <citation type="submission" date="2022-10" db="EMBL/GenBank/DDBJ databases">
        <title>Defluviimonas sp. nov., isolated from ocean surface water.</title>
        <authorList>
            <person name="He W."/>
            <person name="Wang L."/>
            <person name="Zhang D.-F."/>
        </authorList>
    </citation>
    <scope>NUCLEOTIDE SEQUENCE [LARGE SCALE GENOMIC DNA]</scope>
    <source>
        <strain evidence="1 2">WL0002</strain>
    </source>
</reference>
<sequence>MKAASESRKIWVEAKDSVDAGIERLVARLAKESDPELGEIAGAIRDLASAGLPGISDGAQTELLSGIMELEGGAPAAASLAKSLAALQRYRAALSGNPFIEICEENPFGVNVPITATMTGALDEMEKRLSAA</sequence>
<gene>
    <name evidence="1" type="ORF">OEW28_09520</name>
</gene>
<proteinExistence type="predicted"/>
<keyword evidence="2" id="KW-1185">Reference proteome</keyword>
<organism evidence="1 2">
    <name type="scientific">Albidovulum marisflavi</name>
    <dbReference type="NCBI Taxonomy" id="2984159"/>
    <lineage>
        <taxon>Bacteria</taxon>
        <taxon>Pseudomonadati</taxon>
        <taxon>Pseudomonadota</taxon>
        <taxon>Alphaproteobacteria</taxon>
        <taxon>Rhodobacterales</taxon>
        <taxon>Paracoccaceae</taxon>
        <taxon>Albidovulum</taxon>
    </lineage>
</organism>